<feature type="non-terminal residue" evidence="2">
    <location>
        <position position="38"/>
    </location>
</feature>
<organism evidence="2">
    <name type="scientific">marine sediment metagenome</name>
    <dbReference type="NCBI Taxonomy" id="412755"/>
    <lineage>
        <taxon>unclassified sequences</taxon>
        <taxon>metagenomes</taxon>
        <taxon>ecological metagenomes</taxon>
    </lineage>
</organism>
<dbReference type="Gene3D" id="3.30.230.10">
    <property type="match status" value="1"/>
</dbReference>
<feature type="domain" description="Lon proteolytic" evidence="1">
    <location>
        <begin position="1"/>
        <end position="38"/>
    </location>
</feature>
<feature type="non-terminal residue" evidence="2">
    <location>
        <position position="1"/>
    </location>
</feature>
<dbReference type="InterPro" id="IPR008269">
    <property type="entry name" value="Lon_proteolytic"/>
</dbReference>
<protein>
    <recommendedName>
        <fullName evidence="1">Lon proteolytic domain-containing protein</fullName>
    </recommendedName>
</protein>
<dbReference type="GO" id="GO:0004176">
    <property type="term" value="F:ATP-dependent peptidase activity"/>
    <property type="evidence" value="ECO:0007669"/>
    <property type="project" value="InterPro"/>
</dbReference>
<reference evidence="2" key="1">
    <citation type="journal article" date="2014" name="Front. Microbiol.">
        <title>High frequency of phylogenetically diverse reductive dehalogenase-homologous genes in deep subseafloor sedimentary metagenomes.</title>
        <authorList>
            <person name="Kawai M."/>
            <person name="Futagami T."/>
            <person name="Toyoda A."/>
            <person name="Takaki Y."/>
            <person name="Nishi S."/>
            <person name="Hori S."/>
            <person name="Arai W."/>
            <person name="Tsubouchi T."/>
            <person name="Morono Y."/>
            <person name="Uchiyama I."/>
            <person name="Ito T."/>
            <person name="Fujiyama A."/>
            <person name="Inagaki F."/>
            <person name="Takami H."/>
        </authorList>
    </citation>
    <scope>NUCLEOTIDE SEQUENCE</scope>
    <source>
        <strain evidence="2">Expedition CK06-06</strain>
    </source>
</reference>
<dbReference type="GO" id="GO:0006508">
    <property type="term" value="P:proteolysis"/>
    <property type="evidence" value="ECO:0007669"/>
    <property type="project" value="InterPro"/>
</dbReference>
<dbReference type="EMBL" id="BARW01043259">
    <property type="protein sequence ID" value="GAJ18779.1"/>
    <property type="molecule type" value="Genomic_DNA"/>
</dbReference>
<evidence type="ECO:0000259" key="1">
    <source>
        <dbReference type="Pfam" id="PF05362"/>
    </source>
</evidence>
<dbReference type="Pfam" id="PF05362">
    <property type="entry name" value="Lon_C"/>
    <property type="match status" value="1"/>
</dbReference>
<dbReference type="InterPro" id="IPR014721">
    <property type="entry name" value="Ribsml_uS5_D2-typ_fold_subgr"/>
</dbReference>
<sequence>YTPAGGDILLIESTYYRGSGELILTGKLGDVMQESAKA</sequence>
<gene>
    <name evidence="2" type="ORF">S12H4_63492</name>
</gene>
<proteinExistence type="predicted"/>
<dbReference type="GO" id="GO:0004252">
    <property type="term" value="F:serine-type endopeptidase activity"/>
    <property type="evidence" value="ECO:0007669"/>
    <property type="project" value="InterPro"/>
</dbReference>
<accession>X1UMN2</accession>
<name>X1UMN2_9ZZZZ</name>
<evidence type="ECO:0000313" key="2">
    <source>
        <dbReference type="EMBL" id="GAJ18779.1"/>
    </source>
</evidence>
<dbReference type="AlphaFoldDB" id="X1UMN2"/>
<comment type="caution">
    <text evidence="2">The sequence shown here is derived from an EMBL/GenBank/DDBJ whole genome shotgun (WGS) entry which is preliminary data.</text>
</comment>